<gene>
    <name evidence="2" type="ORF">pdam_00016385</name>
</gene>
<protein>
    <submittedName>
        <fullName evidence="2">Uncharacterized protein</fullName>
    </submittedName>
</protein>
<feature type="signal peptide" evidence="1">
    <location>
        <begin position="1"/>
        <end position="19"/>
    </location>
</feature>
<dbReference type="AlphaFoldDB" id="A0A3M6V0F5"/>
<evidence type="ECO:0000313" key="3">
    <source>
        <dbReference type="Proteomes" id="UP000275408"/>
    </source>
</evidence>
<keyword evidence="3" id="KW-1185">Reference proteome</keyword>
<keyword evidence="1" id="KW-0732">Signal</keyword>
<evidence type="ECO:0000256" key="1">
    <source>
        <dbReference type="SAM" id="SignalP"/>
    </source>
</evidence>
<feature type="chain" id="PRO_5018216773" evidence="1">
    <location>
        <begin position="20"/>
        <end position="91"/>
    </location>
</feature>
<sequence>MGQFYCELLLFLDIAKAGAIVLEPFLEGIGELMACVVDFWKPRLEEYKAPSSLSLRQYPPEVLHCSGNRISVTLRNDLTFITNVFVLLKCD</sequence>
<name>A0A3M6V0F5_POCDA</name>
<accession>A0A3M6V0F5</accession>
<dbReference type="Proteomes" id="UP000275408">
    <property type="component" value="Unassembled WGS sequence"/>
</dbReference>
<organism evidence="2 3">
    <name type="scientific">Pocillopora damicornis</name>
    <name type="common">Cauliflower coral</name>
    <name type="synonym">Millepora damicornis</name>
    <dbReference type="NCBI Taxonomy" id="46731"/>
    <lineage>
        <taxon>Eukaryota</taxon>
        <taxon>Metazoa</taxon>
        <taxon>Cnidaria</taxon>
        <taxon>Anthozoa</taxon>
        <taxon>Hexacorallia</taxon>
        <taxon>Scleractinia</taxon>
        <taxon>Astrocoeniina</taxon>
        <taxon>Pocilloporidae</taxon>
        <taxon>Pocillopora</taxon>
    </lineage>
</organism>
<proteinExistence type="predicted"/>
<evidence type="ECO:0000313" key="2">
    <source>
        <dbReference type="EMBL" id="RMX59382.1"/>
    </source>
</evidence>
<comment type="caution">
    <text evidence="2">The sequence shown here is derived from an EMBL/GenBank/DDBJ whole genome shotgun (WGS) entry which is preliminary data.</text>
</comment>
<reference evidence="2 3" key="1">
    <citation type="journal article" date="2018" name="Sci. Rep.">
        <title>Comparative analysis of the Pocillopora damicornis genome highlights role of immune system in coral evolution.</title>
        <authorList>
            <person name="Cunning R."/>
            <person name="Bay R.A."/>
            <person name="Gillette P."/>
            <person name="Baker A.C."/>
            <person name="Traylor-Knowles N."/>
        </authorList>
    </citation>
    <scope>NUCLEOTIDE SEQUENCE [LARGE SCALE GENOMIC DNA]</scope>
    <source>
        <strain evidence="2">RSMAS</strain>
        <tissue evidence="2">Whole animal</tissue>
    </source>
</reference>
<dbReference type="EMBL" id="RCHS01000360">
    <property type="protein sequence ID" value="RMX59382.1"/>
    <property type="molecule type" value="Genomic_DNA"/>
</dbReference>